<name>A0AA96L8R3_9BACL</name>
<dbReference type="InterPro" id="IPR035959">
    <property type="entry name" value="RutC-like_sf"/>
</dbReference>
<dbReference type="EC" id="3.5.-.-" evidence="2"/>
<dbReference type="InterPro" id="IPR006175">
    <property type="entry name" value="YjgF/YER057c/UK114"/>
</dbReference>
<protein>
    <submittedName>
        <fullName evidence="2">RidA family protein</fullName>
        <ecNumber evidence="2">3.5.-.-</ecNumber>
    </submittedName>
</protein>
<dbReference type="KEGG" id="paun:MJA45_14365"/>
<reference evidence="2 3" key="1">
    <citation type="submission" date="2022-02" db="EMBL/GenBank/DDBJ databases">
        <title>Paenibacillus sp. MBLB1776 Whole Genome Shotgun Sequencing.</title>
        <authorList>
            <person name="Hwang C.Y."/>
            <person name="Cho E.-S."/>
            <person name="Seo M.-J."/>
        </authorList>
    </citation>
    <scope>NUCLEOTIDE SEQUENCE [LARGE SCALE GENOMIC DNA]</scope>
    <source>
        <strain evidence="2 3">MBLB1776</strain>
    </source>
</reference>
<dbReference type="AlphaFoldDB" id="A0AA96L8R3"/>
<accession>A0AA96L8R3</accession>
<dbReference type="PANTHER" id="PTHR11803:SF58">
    <property type="entry name" value="PROTEIN HMF1-RELATED"/>
    <property type="match status" value="1"/>
</dbReference>
<dbReference type="Pfam" id="PF01042">
    <property type="entry name" value="Ribonuc_L-PSP"/>
    <property type="match status" value="1"/>
</dbReference>
<dbReference type="GO" id="GO:0019239">
    <property type="term" value="F:deaminase activity"/>
    <property type="evidence" value="ECO:0007669"/>
    <property type="project" value="TreeGrafter"/>
</dbReference>
<sequence length="126" mass="14058">MSSKQILESPRVHTPFGNYSSAVLRGSHLYLSGFGPFDREKQLVGDNITDQTHMTMKNIKHLLEDNGFTMDDIVRATVYLSDIGDWSGFNEVFGQYFEGSFPARTVVACQLNGFLVEVECTAIKGD</sequence>
<organism evidence="2 3">
    <name type="scientific">Paenibacillus aurantius</name>
    <dbReference type="NCBI Taxonomy" id="2918900"/>
    <lineage>
        <taxon>Bacteria</taxon>
        <taxon>Bacillati</taxon>
        <taxon>Bacillota</taxon>
        <taxon>Bacilli</taxon>
        <taxon>Bacillales</taxon>
        <taxon>Paenibacillaceae</taxon>
        <taxon>Paenibacillus</taxon>
    </lineage>
</organism>
<dbReference type="CDD" id="cd00448">
    <property type="entry name" value="YjgF_YER057c_UK114_family"/>
    <property type="match status" value="1"/>
</dbReference>
<comment type="similarity">
    <text evidence="1">Belongs to the RutC family.</text>
</comment>
<gene>
    <name evidence="2" type="ORF">MJA45_14365</name>
</gene>
<proteinExistence type="inferred from homology"/>
<evidence type="ECO:0000313" key="3">
    <source>
        <dbReference type="Proteomes" id="UP001305702"/>
    </source>
</evidence>
<dbReference type="SUPFAM" id="SSF55298">
    <property type="entry name" value="YjgF-like"/>
    <property type="match status" value="1"/>
</dbReference>
<evidence type="ECO:0000313" key="2">
    <source>
        <dbReference type="EMBL" id="WNQ08838.1"/>
    </source>
</evidence>
<dbReference type="Gene3D" id="3.30.1330.40">
    <property type="entry name" value="RutC-like"/>
    <property type="match status" value="1"/>
</dbReference>
<dbReference type="Proteomes" id="UP001305702">
    <property type="component" value="Chromosome"/>
</dbReference>
<dbReference type="EMBL" id="CP130318">
    <property type="protein sequence ID" value="WNQ08838.1"/>
    <property type="molecule type" value="Genomic_DNA"/>
</dbReference>
<dbReference type="PANTHER" id="PTHR11803">
    <property type="entry name" value="2-IMINOBUTANOATE/2-IMINOPROPANOATE DEAMINASE RIDA"/>
    <property type="match status" value="1"/>
</dbReference>
<keyword evidence="2" id="KW-0378">Hydrolase</keyword>
<dbReference type="GO" id="GO:0005829">
    <property type="term" value="C:cytosol"/>
    <property type="evidence" value="ECO:0007669"/>
    <property type="project" value="TreeGrafter"/>
</dbReference>
<keyword evidence="3" id="KW-1185">Reference proteome</keyword>
<dbReference type="RefSeq" id="WP_315602605.1">
    <property type="nucleotide sequence ID" value="NZ_CP130318.1"/>
</dbReference>
<evidence type="ECO:0000256" key="1">
    <source>
        <dbReference type="ARBA" id="ARBA00010552"/>
    </source>
</evidence>